<dbReference type="GO" id="GO:0004497">
    <property type="term" value="F:monooxygenase activity"/>
    <property type="evidence" value="ECO:0007669"/>
    <property type="project" value="UniProtKB-KW"/>
</dbReference>
<dbReference type="EMBL" id="RAHJ01000019">
    <property type="protein sequence ID" value="RJX66990.1"/>
    <property type="molecule type" value="Genomic_DNA"/>
</dbReference>
<dbReference type="PANTHER" id="PTHR32332:SF18">
    <property type="entry name" value="2-NITROPROPANE DIOXYGENASE"/>
    <property type="match status" value="1"/>
</dbReference>
<evidence type="ECO:0000313" key="1">
    <source>
        <dbReference type="EMBL" id="RJX66990.1"/>
    </source>
</evidence>
<dbReference type="Proteomes" id="UP000284322">
    <property type="component" value="Unassembled WGS sequence"/>
</dbReference>
<dbReference type="RefSeq" id="WP_120110482.1">
    <property type="nucleotide sequence ID" value="NZ_RAHJ01000019.1"/>
</dbReference>
<dbReference type="Gene3D" id="3.20.20.70">
    <property type="entry name" value="Aldolase class I"/>
    <property type="match status" value="1"/>
</dbReference>
<dbReference type="SUPFAM" id="SSF51412">
    <property type="entry name" value="Inosine monophosphate dehydrogenase (IMPDH)"/>
    <property type="match status" value="1"/>
</dbReference>
<keyword evidence="1" id="KW-0560">Oxidoreductase</keyword>
<dbReference type="Pfam" id="PF03060">
    <property type="entry name" value="NMO"/>
    <property type="match status" value="1"/>
</dbReference>
<sequence length="468" mass="51821">MSFKGLKSILYGGREVWPLIEGGKGVAATNHASSGAWAAAGGIGTISAVNADSYDAEGKIVPQVYDALTRKERHQQLIQYAIDGAVEQVKRAHEIAGGKGAININVLWEMGGAQEVLEGVLEQTRGMVTGVTCGAGMPYKLAEIAERFNVHYLPIISSARAFRALWKRSYHKVADLMAAVVYEDPWLAGGHNGLSNAEDPTKPEDPYPRVAALRETMRKEGVSDTVPIVMAGGVWFLREWNDWIDNPELGPIAFQFGTRPLLTEESPIPQGWKDRLREIEPGDVLLHKFSPTGFYSSAVKNPFLYDLIHRSERQIPYSRVEAGEHTVQLDVGVKGKNFWVVPKDRERARGWVAEGYTEALKTPDDTVVFVTPESRAQIREDQAACMGCLSHCGFSSWKDHDDYTTGRLADPRSFCIQKTLQDIAHGGPVDENLMFAGHAAYRFKQDPFYSNNFTPTVKQLVDRILTGD</sequence>
<dbReference type="OrthoDB" id="5288029at2"/>
<dbReference type="PANTHER" id="PTHR32332">
    <property type="entry name" value="2-NITROPROPANE DIOXYGENASE"/>
    <property type="match status" value="1"/>
</dbReference>
<evidence type="ECO:0000313" key="2">
    <source>
        <dbReference type="Proteomes" id="UP000284322"/>
    </source>
</evidence>
<name>A0A419R0H1_9SPHN</name>
<keyword evidence="2" id="KW-1185">Reference proteome</keyword>
<keyword evidence="1" id="KW-0503">Monooxygenase</keyword>
<comment type="caution">
    <text evidence="1">The sequence shown here is derived from an EMBL/GenBank/DDBJ whole genome shotgun (WGS) entry which is preliminary data.</text>
</comment>
<reference evidence="1 2" key="1">
    <citation type="submission" date="2018-09" db="EMBL/GenBank/DDBJ databases">
        <title>Altererythrobacter sp.Ery1 and Ery12, the genome sequencing of novel strains in genus Alterythrobacter.</title>
        <authorList>
            <person name="Cheng H."/>
            <person name="Wu Y.-H."/>
            <person name="Fang C."/>
            <person name="Xu X.-W."/>
        </authorList>
    </citation>
    <scope>NUCLEOTIDE SEQUENCE [LARGE SCALE GENOMIC DNA]</scope>
    <source>
        <strain evidence="1 2">Ery12</strain>
    </source>
</reference>
<accession>A0A419R0H1</accession>
<proteinExistence type="predicted"/>
<protein>
    <submittedName>
        <fullName evidence="1">Nitronate monooxygenase</fullName>
    </submittedName>
</protein>
<dbReference type="InterPro" id="IPR013785">
    <property type="entry name" value="Aldolase_TIM"/>
</dbReference>
<dbReference type="AlphaFoldDB" id="A0A419R0H1"/>
<organism evidence="1 2">
    <name type="scientific">Tsuneonella suprasediminis</name>
    <dbReference type="NCBI Taxonomy" id="2306996"/>
    <lineage>
        <taxon>Bacteria</taxon>
        <taxon>Pseudomonadati</taxon>
        <taxon>Pseudomonadota</taxon>
        <taxon>Alphaproteobacteria</taxon>
        <taxon>Sphingomonadales</taxon>
        <taxon>Erythrobacteraceae</taxon>
        <taxon>Tsuneonella</taxon>
    </lineage>
</organism>
<gene>
    <name evidence="1" type="ORF">D6858_11660</name>
</gene>